<dbReference type="InterPro" id="IPR025851">
    <property type="entry name" value="SUKH-4"/>
</dbReference>
<dbReference type="RefSeq" id="WP_377548107.1">
    <property type="nucleotide sequence ID" value="NZ_JBHSBN010000014.1"/>
</dbReference>
<organism evidence="1 2">
    <name type="scientific">Micromonospora zhanjiangensis</name>
    <dbReference type="NCBI Taxonomy" id="1522057"/>
    <lineage>
        <taxon>Bacteria</taxon>
        <taxon>Bacillati</taxon>
        <taxon>Actinomycetota</taxon>
        <taxon>Actinomycetes</taxon>
        <taxon>Micromonosporales</taxon>
        <taxon>Micromonosporaceae</taxon>
        <taxon>Micromonospora</taxon>
    </lineage>
</organism>
<evidence type="ECO:0000313" key="2">
    <source>
        <dbReference type="Proteomes" id="UP001595868"/>
    </source>
</evidence>
<gene>
    <name evidence="1" type="ORF">ACFOX0_19930</name>
</gene>
<sequence>MLKRRQLDRWFPDDEIVTVPDAVLPAGITDPDTRRALTDMGVPESFQEVLETNVDLPERIRTVGQTYRDLGEPVPDGADDLYLLGNAGQSLLAVDGRTGAVRQVHTSFGTRPMASGLEAFVRLLGAVSTEVRRRSRDDLGERLRAKLPGWLRELDPPSAPAAEPAWSAFLADVAANAE</sequence>
<name>A0ABV8KPX2_9ACTN</name>
<dbReference type="Pfam" id="PF14435">
    <property type="entry name" value="SUKH-4"/>
    <property type="match status" value="1"/>
</dbReference>
<dbReference type="Proteomes" id="UP001595868">
    <property type="component" value="Unassembled WGS sequence"/>
</dbReference>
<proteinExistence type="predicted"/>
<comment type="caution">
    <text evidence="1">The sequence shown here is derived from an EMBL/GenBank/DDBJ whole genome shotgun (WGS) entry which is preliminary data.</text>
</comment>
<keyword evidence="2" id="KW-1185">Reference proteome</keyword>
<protein>
    <submittedName>
        <fullName evidence="1">SUKH-4 family immunity protein</fullName>
    </submittedName>
</protein>
<accession>A0ABV8KPX2</accession>
<reference evidence="2" key="1">
    <citation type="journal article" date="2019" name="Int. J. Syst. Evol. Microbiol.">
        <title>The Global Catalogue of Microorganisms (GCM) 10K type strain sequencing project: providing services to taxonomists for standard genome sequencing and annotation.</title>
        <authorList>
            <consortium name="The Broad Institute Genomics Platform"/>
            <consortium name="The Broad Institute Genome Sequencing Center for Infectious Disease"/>
            <person name="Wu L."/>
            <person name="Ma J."/>
        </authorList>
    </citation>
    <scope>NUCLEOTIDE SEQUENCE [LARGE SCALE GENOMIC DNA]</scope>
    <source>
        <strain evidence="2">2902at01</strain>
    </source>
</reference>
<dbReference type="EMBL" id="JBHSBN010000014">
    <property type="protein sequence ID" value="MFC4108188.1"/>
    <property type="molecule type" value="Genomic_DNA"/>
</dbReference>
<evidence type="ECO:0000313" key="1">
    <source>
        <dbReference type="EMBL" id="MFC4108188.1"/>
    </source>
</evidence>